<name>A0A9P6E845_9AGAR</name>
<gene>
    <name evidence="1" type="ORF">CPB83DRAFT_861344</name>
</gene>
<keyword evidence="2" id="KW-1185">Reference proteome</keyword>
<organism evidence="1 2">
    <name type="scientific">Crepidotus variabilis</name>
    <dbReference type="NCBI Taxonomy" id="179855"/>
    <lineage>
        <taxon>Eukaryota</taxon>
        <taxon>Fungi</taxon>
        <taxon>Dikarya</taxon>
        <taxon>Basidiomycota</taxon>
        <taxon>Agaricomycotina</taxon>
        <taxon>Agaricomycetes</taxon>
        <taxon>Agaricomycetidae</taxon>
        <taxon>Agaricales</taxon>
        <taxon>Agaricineae</taxon>
        <taxon>Crepidotaceae</taxon>
        <taxon>Crepidotus</taxon>
    </lineage>
</organism>
<evidence type="ECO:0000313" key="2">
    <source>
        <dbReference type="Proteomes" id="UP000807306"/>
    </source>
</evidence>
<dbReference type="EMBL" id="MU157899">
    <property type="protein sequence ID" value="KAF9524423.1"/>
    <property type="molecule type" value="Genomic_DNA"/>
</dbReference>
<comment type="caution">
    <text evidence="1">The sequence shown here is derived from an EMBL/GenBank/DDBJ whole genome shotgun (WGS) entry which is preliminary data.</text>
</comment>
<dbReference type="AlphaFoldDB" id="A0A9P6E845"/>
<sequence length="70" mass="8059">MRVFRKTCFPGILMKIALGSSISSAIQNFTSYPFFAASAFCRDTYVLEVLKHKISQFCAYQIQIRFIIHC</sequence>
<accession>A0A9P6E845</accession>
<dbReference type="Proteomes" id="UP000807306">
    <property type="component" value="Unassembled WGS sequence"/>
</dbReference>
<proteinExistence type="predicted"/>
<reference evidence="1" key="1">
    <citation type="submission" date="2020-11" db="EMBL/GenBank/DDBJ databases">
        <authorList>
            <consortium name="DOE Joint Genome Institute"/>
            <person name="Ahrendt S."/>
            <person name="Riley R."/>
            <person name="Andreopoulos W."/>
            <person name="Labutti K."/>
            <person name="Pangilinan J."/>
            <person name="Ruiz-Duenas F.J."/>
            <person name="Barrasa J.M."/>
            <person name="Sanchez-Garcia M."/>
            <person name="Camarero S."/>
            <person name="Miyauchi S."/>
            <person name="Serrano A."/>
            <person name="Linde D."/>
            <person name="Babiker R."/>
            <person name="Drula E."/>
            <person name="Ayuso-Fernandez I."/>
            <person name="Pacheco R."/>
            <person name="Padilla G."/>
            <person name="Ferreira P."/>
            <person name="Barriuso J."/>
            <person name="Kellner H."/>
            <person name="Castanera R."/>
            <person name="Alfaro M."/>
            <person name="Ramirez L."/>
            <person name="Pisabarro A.G."/>
            <person name="Kuo A."/>
            <person name="Tritt A."/>
            <person name="Lipzen A."/>
            <person name="He G."/>
            <person name="Yan M."/>
            <person name="Ng V."/>
            <person name="Cullen D."/>
            <person name="Martin F."/>
            <person name="Rosso M.-N."/>
            <person name="Henrissat B."/>
            <person name="Hibbett D."/>
            <person name="Martinez A.T."/>
            <person name="Grigoriev I.V."/>
        </authorList>
    </citation>
    <scope>NUCLEOTIDE SEQUENCE</scope>
    <source>
        <strain evidence="1">CBS 506.95</strain>
    </source>
</reference>
<protein>
    <submittedName>
        <fullName evidence="1">Uncharacterized protein</fullName>
    </submittedName>
</protein>
<evidence type="ECO:0000313" key="1">
    <source>
        <dbReference type="EMBL" id="KAF9524423.1"/>
    </source>
</evidence>